<accession>A0A841SYH6</accession>
<gene>
    <name evidence="1" type="ORF">H7B67_14235</name>
</gene>
<comment type="caution">
    <text evidence="1">The sequence shown here is derived from an EMBL/GenBank/DDBJ whole genome shotgun (WGS) entry which is preliminary data.</text>
</comment>
<name>A0A841SYH6_9BACL</name>
<organism evidence="1 2">
    <name type="scientific">Cohnella thailandensis</name>
    <dbReference type="NCBI Taxonomy" id="557557"/>
    <lineage>
        <taxon>Bacteria</taxon>
        <taxon>Bacillati</taxon>
        <taxon>Bacillota</taxon>
        <taxon>Bacilli</taxon>
        <taxon>Bacillales</taxon>
        <taxon>Paenibacillaceae</taxon>
        <taxon>Cohnella</taxon>
    </lineage>
</organism>
<protein>
    <recommendedName>
        <fullName evidence="3">RCK N-terminal domain-containing protein</fullName>
    </recommendedName>
</protein>
<reference evidence="1 2" key="1">
    <citation type="submission" date="2020-08" db="EMBL/GenBank/DDBJ databases">
        <title>Cohnella phylogeny.</title>
        <authorList>
            <person name="Dunlap C."/>
        </authorList>
    </citation>
    <scope>NUCLEOTIDE SEQUENCE [LARGE SCALE GENOMIC DNA]</scope>
    <source>
        <strain evidence="1 2">DSM 25241</strain>
    </source>
</reference>
<evidence type="ECO:0008006" key="3">
    <source>
        <dbReference type="Google" id="ProtNLM"/>
    </source>
</evidence>
<proteinExistence type="predicted"/>
<dbReference type="Proteomes" id="UP000535838">
    <property type="component" value="Unassembled WGS sequence"/>
</dbReference>
<evidence type="ECO:0000313" key="2">
    <source>
        <dbReference type="Proteomes" id="UP000535838"/>
    </source>
</evidence>
<evidence type="ECO:0000313" key="1">
    <source>
        <dbReference type="EMBL" id="MBB6635275.1"/>
    </source>
</evidence>
<sequence>MAHRDVVLLSAPTLAGEQFARLLRNRNIPFAAIVNNGTEFERLCAIGAEKLIRVDTSKREARIVPSIEVGKVYLFERSLNLSCRYLQICRDWTTKPIYVITESSQPRHIYKALGADYVIHSQSIDLSFLVTDDLNAMG</sequence>
<dbReference type="AlphaFoldDB" id="A0A841SYH6"/>
<dbReference type="EMBL" id="JACJVQ010000013">
    <property type="protein sequence ID" value="MBB6635275.1"/>
    <property type="molecule type" value="Genomic_DNA"/>
</dbReference>
<keyword evidence="2" id="KW-1185">Reference proteome</keyword>
<dbReference type="RefSeq" id="WP_185120517.1">
    <property type="nucleotide sequence ID" value="NZ_JACJVQ010000013.1"/>
</dbReference>